<evidence type="ECO:0000256" key="4">
    <source>
        <dbReference type="ARBA" id="ARBA00022723"/>
    </source>
</evidence>
<dbReference type="PRINTS" id="PR00120">
    <property type="entry name" value="HATPASE"/>
</dbReference>
<dbReference type="Gene3D" id="3.40.50.1000">
    <property type="entry name" value="HAD superfamily/HAD-like"/>
    <property type="match status" value="1"/>
</dbReference>
<dbReference type="PANTHER" id="PTHR43520">
    <property type="entry name" value="ATP7, ISOFORM B"/>
    <property type="match status" value="1"/>
</dbReference>
<dbReference type="InterPro" id="IPR001757">
    <property type="entry name" value="P_typ_ATPase"/>
</dbReference>
<evidence type="ECO:0000256" key="2">
    <source>
        <dbReference type="ARBA" id="ARBA00006024"/>
    </source>
</evidence>
<accession>C0BRV9</accession>
<dbReference type="Pfam" id="PF04945">
    <property type="entry name" value="YHS"/>
    <property type="match status" value="1"/>
</dbReference>
<keyword evidence="9 10" id="KW-0472">Membrane</keyword>
<dbReference type="GO" id="GO:0016887">
    <property type="term" value="F:ATP hydrolysis activity"/>
    <property type="evidence" value="ECO:0007669"/>
    <property type="project" value="InterPro"/>
</dbReference>
<feature type="domain" description="TRASH" evidence="12">
    <location>
        <begin position="977"/>
        <end position="1015"/>
    </location>
</feature>
<evidence type="ECO:0000256" key="7">
    <source>
        <dbReference type="ARBA" id="ARBA00022967"/>
    </source>
</evidence>
<dbReference type="EC" id="3.6.3.4" evidence="13"/>
<sequence length="1020" mass="107621">MYSYFLLIYPTGVYSVTVRIENECNMETGENMQALIAIIVALAVTVAVLWFFFAPRKAFRARVDNGVQEAVVEVKGGYSPAIIEAEAGLPLRLIFDRKEDGECSSHVVFSDFGIDLALPAFRTTTLTLHPNEPGEYGFACGMNMLHGTLRVVPGKHHAAMQEEHSESEENSNIAESHVHMQSQQTVVDEKSYESAESSNISSDSSDSSNDSSESREMRTLIARLIVSAIVTIPVFGSTMLMLYPMPNWVQFVLMLPVMCYAALPIFRSGFAAIIHRSPEMNALVSLGTVCAFAHSCVVTFIPQILPENAREPYFEAVGVVITLMLVGQLLEARARVGTGEAMRALAGLQPKNARVVRGEIEEEIPVEQVAVGDIIAIRPGEQLPVDGVVIAGSSAVDESMITGESMLVVKQAGGSVTGATINGTGSLRYRATKVGKDTVLAQIIGLVQSAQSSKAPVQRMADKISGIFVPIVVLIAVWSCALWFAFGPEPRVVHALVAAVSVLLIACPCALGLATPLSVTVSTGRAAQMGVLIRSAEALETCGKINAVVLDKTGTITAGKPSLTDVFPLGKWRKMPDDLLAITASAERDSEHPLAAAIVAGAQEEHLTLGEATQFRAISGRGVTAQVALPLISANNPTVAADESSASSVTFESSISSPETAMYNVAVGNTDLIDDLDVGMPSVGDEDLDDIIATMERLSAEGKTPMLAAIDGELAGIVAVADTVKADSQQAIASLKSRGVNVVMLTGDNGTTARAVADQVGVGNVIAGVRPENKADEIAKLQAQGYTVAMVGDGINDAPALARANVGFAIGTGTDVAIQSADVTLMNGSLMGLVHALDLTRATMRNIAQNLGFALGYNSVGISIAAGVLYPFTGMMLNPMIAGAAMAFSSLCVVTNASRLRLFDPGKALRKTYQVRQPNPNDNNHNNHSQKGFIMGLFSDHKAKKEGMHEGMEGMGGAHSCCGGRTANGNQSAPAKDPVCGMSVDPATAAATREYNGTTYYFCNPGCAAKFEQNPTQYLA</sequence>
<keyword evidence="10" id="KW-1003">Cell membrane</keyword>
<dbReference type="GO" id="GO:0005886">
    <property type="term" value="C:plasma membrane"/>
    <property type="evidence" value="ECO:0007669"/>
    <property type="project" value="UniProtKB-SubCell"/>
</dbReference>
<evidence type="ECO:0000256" key="5">
    <source>
        <dbReference type="ARBA" id="ARBA00022741"/>
    </source>
</evidence>
<dbReference type="NCBIfam" id="TIGR01494">
    <property type="entry name" value="ATPase_P-type"/>
    <property type="match status" value="2"/>
</dbReference>
<dbReference type="Gene3D" id="2.60.40.420">
    <property type="entry name" value="Cupredoxins - blue copper proteins"/>
    <property type="match status" value="1"/>
</dbReference>
<dbReference type="Gene3D" id="2.70.150.10">
    <property type="entry name" value="Calcium-transporting ATPase, cytoplasmic transduction domain A"/>
    <property type="match status" value="1"/>
</dbReference>
<dbReference type="SFLD" id="SFLDF00027">
    <property type="entry name" value="p-type_atpase"/>
    <property type="match status" value="1"/>
</dbReference>
<evidence type="ECO:0000256" key="11">
    <source>
        <dbReference type="SAM" id="MobiDB-lite"/>
    </source>
</evidence>
<dbReference type="SMART" id="SM00746">
    <property type="entry name" value="TRASH"/>
    <property type="match status" value="1"/>
</dbReference>
<keyword evidence="8 10" id="KW-1133">Transmembrane helix</keyword>
<dbReference type="SUPFAM" id="SSF56784">
    <property type="entry name" value="HAD-like"/>
    <property type="match status" value="1"/>
</dbReference>
<dbReference type="SUPFAM" id="SSF81653">
    <property type="entry name" value="Calcium ATPase, transduction domain A"/>
    <property type="match status" value="1"/>
</dbReference>
<dbReference type="InterPro" id="IPR011017">
    <property type="entry name" value="TRASH_dom"/>
</dbReference>
<dbReference type="AlphaFoldDB" id="C0BRV9"/>
<keyword evidence="3 10" id="KW-0812">Transmembrane</keyword>
<proteinExistence type="inferred from homology"/>
<keyword evidence="7" id="KW-1278">Translocase</keyword>
<feature type="transmembrane region" description="Helical" evidence="10">
    <location>
        <begin position="464"/>
        <end position="486"/>
    </location>
</feature>
<reference evidence="13 14" key="2">
    <citation type="submission" date="2009-02" db="EMBL/GenBank/DDBJ databases">
        <authorList>
            <person name="Fulton L."/>
            <person name="Clifton S."/>
            <person name="Fulton B."/>
            <person name="Xu J."/>
            <person name="Minx P."/>
            <person name="Pepin K.H."/>
            <person name="Johnson M."/>
            <person name="Bhonagiri V."/>
            <person name="Nash W.E."/>
            <person name="Mardis E.R."/>
            <person name="Wilson R.K."/>
        </authorList>
    </citation>
    <scope>NUCLEOTIDE SEQUENCE [LARGE SCALE GENOMIC DNA]</scope>
    <source>
        <strain evidence="13 14">DSM 20438</strain>
    </source>
</reference>
<dbReference type="InterPro" id="IPR009078">
    <property type="entry name" value="Ferritin-like_SF"/>
</dbReference>
<dbReference type="FunFam" id="2.70.150.10:FF:000002">
    <property type="entry name" value="Copper-transporting ATPase 1, putative"/>
    <property type="match status" value="1"/>
</dbReference>
<dbReference type="InterPro" id="IPR007029">
    <property type="entry name" value="YHS_dom"/>
</dbReference>
<dbReference type="InterPro" id="IPR036412">
    <property type="entry name" value="HAD-like_sf"/>
</dbReference>
<evidence type="ECO:0000256" key="10">
    <source>
        <dbReference type="RuleBase" id="RU362081"/>
    </source>
</evidence>
<dbReference type="InterPro" id="IPR018303">
    <property type="entry name" value="ATPase_P-typ_P_site"/>
</dbReference>
<dbReference type="GO" id="GO:0005507">
    <property type="term" value="F:copper ion binding"/>
    <property type="evidence" value="ECO:0007669"/>
    <property type="project" value="TreeGrafter"/>
</dbReference>
<dbReference type="GO" id="GO:0005524">
    <property type="term" value="F:ATP binding"/>
    <property type="evidence" value="ECO:0007669"/>
    <property type="project" value="UniProtKB-UniRule"/>
</dbReference>
<dbReference type="GO" id="GO:0055070">
    <property type="term" value="P:copper ion homeostasis"/>
    <property type="evidence" value="ECO:0007669"/>
    <property type="project" value="TreeGrafter"/>
</dbReference>
<comment type="similarity">
    <text evidence="2 10">Belongs to the cation transport ATPase (P-type) (TC 3.A.3) family. Type IB subfamily.</text>
</comment>
<dbReference type="InterPro" id="IPR044492">
    <property type="entry name" value="P_typ_ATPase_HD_dom"/>
</dbReference>
<keyword evidence="4 10" id="KW-0479">Metal-binding</keyword>
<organism evidence="13 14">
    <name type="scientific">Bifidobacterium pseudocatenulatum DSM 20438 = JCM 1200 = LMG 10505</name>
    <dbReference type="NCBI Taxonomy" id="547043"/>
    <lineage>
        <taxon>Bacteria</taxon>
        <taxon>Bacillati</taxon>
        <taxon>Actinomycetota</taxon>
        <taxon>Actinomycetes</taxon>
        <taxon>Bifidobacteriales</taxon>
        <taxon>Bifidobacteriaceae</taxon>
        <taxon>Bifidobacterium</taxon>
    </lineage>
</organism>
<evidence type="ECO:0000256" key="1">
    <source>
        <dbReference type="ARBA" id="ARBA00004651"/>
    </source>
</evidence>
<reference evidence="13 14" key="1">
    <citation type="submission" date="2009-02" db="EMBL/GenBank/DDBJ databases">
        <title>Draft genome sequence of Bifidobacterium pseudocatenulatum (DSM 20438).</title>
        <authorList>
            <person name="Sudarsanam P."/>
            <person name="Ley R."/>
            <person name="Guruge J."/>
            <person name="Turnbaugh P.J."/>
            <person name="Mahowald M."/>
            <person name="Liep D."/>
            <person name="Gordon J."/>
        </authorList>
    </citation>
    <scope>NUCLEOTIDE SEQUENCE [LARGE SCALE GENOMIC DNA]</scope>
    <source>
        <strain evidence="13 14">DSM 20438</strain>
    </source>
</reference>
<dbReference type="PRINTS" id="PR00119">
    <property type="entry name" value="CATATPASE"/>
</dbReference>
<dbReference type="InterPro" id="IPR023298">
    <property type="entry name" value="ATPase_P-typ_TM_dom_sf"/>
</dbReference>
<dbReference type="InterPro" id="IPR012348">
    <property type="entry name" value="RNR-like"/>
</dbReference>
<keyword evidence="13" id="KW-0378">Hydrolase</keyword>
<dbReference type="InterPro" id="IPR028096">
    <property type="entry name" value="EfeO_Cupredoxin"/>
</dbReference>
<evidence type="ECO:0000256" key="3">
    <source>
        <dbReference type="ARBA" id="ARBA00022692"/>
    </source>
</evidence>
<feature type="transmembrane region" description="Helical" evidence="10">
    <location>
        <begin position="851"/>
        <end position="870"/>
    </location>
</feature>
<dbReference type="SUPFAM" id="SSF47240">
    <property type="entry name" value="Ferritin-like"/>
    <property type="match status" value="1"/>
</dbReference>
<dbReference type="EMBL" id="ABXX02000002">
    <property type="protein sequence ID" value="EEG71403.1"/>
    <property type="molecule type" value="Genomic_DNA"/>
</dbReference>
<feature type="region of interest" description="Disordered" evidence="11">
    <location>
        <begin position="155"/>
        <end position="213"/>
    </location>
</feature>
<dbReference type="InterPro" id="IPR008972">
    <property type="entry name" value="Cupredoxin"/>
</dbReference>
<keyword evidence="6 10" id="KW-0067">ATP-binding</keyword>
<evidence type="ECO:0000256" key="6">
    <source>
        <dbReference type="ARBA" id="ARBA00022840"/>
    </source>
</evidence>
<feature type="transmembrane region" description="Helical" evidence="10">
    <location>
        <begin position="492"/>
        <end position="515"/>
    </location>
</feature>
<dbReference type="GO" id="GO:0043682">
    <property type="term" value="F:P-type divalent copper transporter activity"/>
    <property type="evidence" value="ECO:0007669"/>
    <property type="project" value="TreeGrafter"/>
</dbReference>
<dbReference type="InterPro" id="IPR008250">
    <property type="entry name" value="ATPase_P-typ_transduc_dom_A_sf"/>
</dbReference>
<evidence type="ECO:0000256" key="8">
    <source>
        <dbReference type="ARBA" id="ARBA00022989"/>
    </source>
</evidence>
<dbReference type="CDD" id="cd02094">
    <property type="entry name" value="P-type_ATPase_Cu-like"/>
    <property type="match status" value="1"/>
</dbReference>
<dbReference type="Gene3D" id="3.40.1110.10">
    <property type="entry name" value="Calcium-transporting ATPase, cytoplasmic domain N"/>
    <property type="match status" value="1"/>
</dbReference>
<evidence type="ECO:0000313" key="14">
    <source>
        <dbReference type="Proteomes" id="UP000003875"/>
    </source>
</evidence>
<dbReference type="SUPFAM" id="SSF49503">
    <property type="entry name" value="Cupredoxins"/>
    <property type="match status" value="1"/>
</dbReference>
<dbReference type="PANTHER" id="PTHR43520:SF8">
    <property type="entry name" value="P-TYPE CU(+) TRANSPORTER"/>
    <property type="match status" value="1"/>
</dbReference>
<feature type="transmembrane region" description="Helical" evidence="10">
    <location>
        <begin position="34"/>
        <end position="53"/>
    </location>
</feature>
<dbReference type="Pfam" id="PF00122">
    <property type="entry name" value="E1-E2_ATPase"/>
    <property type="match status" value="1"/>
</dbReference>
<dbReference type="Pfam" id="PF13473">
    <property type="entry name" value="Cupredoxin_1"/>
    <property type="match status" value="1"/>
</dbReference>
<dbReference type="PROSITE" id="PS00154">
    <property type="entry name" value="ATPASE_E1_E2"/>
    <property type="match status" value="1"/>
</dbReference>
<dbReference type="Proteomes" id="UP000003875">
    <property type="component" value="Unassembled WGS sequence"/>
</dbReference>
<dbReference type="Pfam" id="PF00702">
    <property type="entry name" value="Hydrolase"/>
    <property type="match status" value="1"/>
</dbReference>
<dbReference type="GO" id="GO:0016491">
    <property type="term" value="F:oxidoreductase activity"/>
    <property type="evidence" value="ECO:0007669"/>
    <property type="project" value="InterPro"/>
</dbReference>
<comment type="caution">
    <text evidence="13">The sequence shown here is derived from an EMBL/GenBank/DDBJ whole genome shotgun (WGS) entry which is preliminary data.</text>
</comment>
<dbReference type="SFLD" id="SFLDS00003">
    <property type="entry name" value="Haloacid_Dehalogenase"/>
    <property type="match status" value="1"/>
</dbReference>
<protein>
    <submittedName>
        <fullName evidence="13">Copper-exporting ATPase</fullName>
        <ecNumber evidence="13">3.6.3.4</ecNumber>
    </submittedName>
</protein>
<dbReference type="SUPFAM" id="SSF81660">
    <property type="entry name" value="Metal cation-transporting ATPase, ATP-binding domain N"/>
    <property type="match status" value="1"/>
</dbReference>
<dbReference type="InterPro" id="IPR023299">
    <property type="entry name" value="ATPase_P-typ_cyto_dom_N"/>
</dbReference>
<name>C0BRV9_BIFPS</name>
<dbReference type="InterPro" id="IPR023214">
    <property type="entry name" value="HAD_sf"/>
</dbReference>
<evidence type="ECO:0000259" key="12">
    <source>
        <dbReference type="SMART" id="SM00746"/>
    </source>
</evidence>
<dbReference type="InterPro" id="IPR027256">
    <property type="entry name" value="P-typ_ATPase_IB"/>
</dbReference>
<evidence type="ECO:0000313" key="13">
    <source>
        <dbReference type="EMBL" id="EEG71403.1"/>
    </source>
</evidence>
<dbReference type="NCBIfam" id="TIGR01525">
    <property type="entry name" value="ATPase-IB_hvy"/>
    <property type="match status" value="1"/>
</dbReference>
<feature type="transmembrane region" description="Helical" evidence="10">
    <location>
        <begin position="313"/>
        <end position="330"/>
    </location>
</feature>
<feature type="transmembrane region" description="Helical" evidence="10">
    <location>
        <begin position="220"/>
        <end position="242"/>
    </location>
</feature>
<evidence type="ECO:0000256" key="9">
    <source>
        <dbReference type="ARBA" id="ARBA00023136"/>
    </source>
</evidence>
<feature type="transmembrane region" description="Helical" evidence="10">
    <location>
        <begin position="248"/>
        <end position="270"/>
    </location>
</feature>
<dbReference type="SFLD" id="SFLDG00002">
    <property type="entry name" value="C1.7:_P-type_atpase_like"/>
    <property type="match status" value="1"/>
</dbReference>
<feature type="compositionally biased region" description="Low complexity" evidence="11">
    <location>
        <begin position="194"/>
        <end position="211"/>
    </location>
</feature>
<gene>
    <name evidence="13" type="ORF">BIFPSEUDO_03373</name>
</gene>
<keyword evidence="5 10" id="KW-0547">Nucleotide-binding</keyword>
<dbReference type="InterPro" id="IPR059000">
    <property type="entry name" value="ATPase_P-type_domA"/>
</dbReference>
<dbReference type="eggNOG" id="COG2217">
    <property type="taxonomic scope" value="Bacteria"/>
</dbReference>
<feature type="transmembrane region" description="Helical" evidence="10">
    <location>
        <begin position="282"/>
        <end position="301"/>
    </location>
</feature>
<comment type="subcellular location">
    <subcellularLocation>
        <location evidence="1">Cell membrane</location>
        <topology evidence="1">Multi-pass membrane protein</topology>
    </subcellularLocation>
</comment>
<dbReference type="SUPFAM" id="SSF81665">
    <property type="entry name" value="Calcium ATPase, transmembrane domain M"/>
    <property type="match status" value="1"/>
</dbReference>
<dbReference type="Gene3D" id="1.10.620.20">
    <property type="entry name" value="Ribonucleotide Reductase, subunit A"/>
    <property type="match status" value="1"/>
</dbReference>